<reference evidence="3 4" key="1">
    <citation type="journal article" date="2024" name="Nat. Commun.">
        <title>Phylogenomics reveals the evolutionary origins of lichenization in chlorophyte algae.</title>
        <authorList>
            <person name="Puginier C."/>
            <person name="Libourel C."/>
            <person name="Otte J."/>
            <person name="Skaloud P."/>
            <person name="Haon M."/>
            <person name="Grisel S."/>
            <person name="Petersen M."/>
            <person name="Berrin J.G."/>
            <person name="Delaux P.M."/>
            <person name="Dal Grande F."/>
            <person name="Keller J."/>
        </authorList>
    </citation>
    <scope>NUCLEOTIDE SEQUENCE [LARGE SCALE GENOMIC DNA]</scope>
    <source>
        <strain evidence="3 4">SAG 216-7</strain>
    </source>
</reference>
<accession>A0ABR2YSV6</accession>
<gene>
    <name evidence="3" type="ORF">WJX75_000739</name>
</gene>
<feature type="coiled-coil region" evidence="1">
    <location>
        <begin position="49"/>
        <end position="92"/>
    </location>
</feature>
<dbReference type="EMBL" id="JALJOT010000005">
    <property type="protein sequence ID" value="KAK9914802.1"/>
    <property type="molecule type" value="Genomic_DNA"/>
</dbReference>
<comment type="caution">
    <text evidence="3">The sequence shown here is derived from an EMBL/GenBank/DDBJ whole genome shotgun (WGS) entry which is preliminary data.</text>
</comment>
<evidence type="ECO:0000256" key="1">
    <source>
        <dbReference type="SAM" id="Coils"/>
    </source>
</evidence>
<protein>
    <submittedName>
        <fullName evidence="3">Uncharacterized protein</fullName>
    </submittedName>
</protein>
<feature type="region of interest" description="Disordered" evidence="2">
    <location>
        <begin position="1"/>
        <end position="43"/>
    </location>
</feature>
<keyword evidence="1" id="KW-0175">Coiled coil</keyword>
<organism evidence="3 4">
    <name type="scientific">Coccomyxa subellipsoidea</name>
    <dbReference type="NCBI Taxonomy" id="248742"/>
    <lineage>
        <taxon>Eukaryota</taxon>
        <taxon>Viridiplantae</taxon>
        <taxon>Chlorophyta</taxon>
        <taxon>core chlorophytes</taxon>
        <taxon>Trebouxiophyceae</taxon>
        <taxon>Trebouxiophyceae incertae sedis</taxon>
        <taxon>Coccomyxaceae</taxon>
        <taxon>Coccomyxa</taxon>
    </lineage>
</organism>
<proteinExistence type="predicted"/>
<sequence>MVTALLFETKEQEQSWLGKGIEGPRSPYPLPQAPTSPPVHSPNPLRVRLELLMAEQEQLSAELNALNGRRWSRDISRRRREVARALRDLEAEQGILVKEAKRQLLRQA</sequence>
<name>A0ABR2YSV6_9CHLO</name>
<dbReference type="Proteomes" id="UP001491310">
    <property type="component" value="Unassembled WGS sequence"/>
</dbReference>
<evidence type="ECO:0000313" key="3">
    <source>
        <dbReference type="EMBL" id="KAK9914802.1"/>
    </source>
</evidence>
<evidence type="ECO:0000313" key="4">
    <source>
        <dbReference type="Proteomes" id="UP001491310"/>
    </source>
</evidence>
<evidence type="ECO:0000256" key="2">
    <source>
        <dbReference type="SAM" id="MobiDB-lite"/>
    </source>
</evidence>
<keyword evidence="4" id="KW-1185">Reference proteome</keyword>
<feature type="compositionally biased region" description="Pro residues" evidence="2">
    <location>
        <begin position="26"/>
        <end position="41"/>
    </location>
</feature>